<feature type="compositionally biased region" description="Low complexity" evidence="1">
    <location>
        <begin position="58"/>
        <end position="69"/>
    </location>
</feature>
<reference evidence="2" key="1">
    <citation type="submission" date="2015-04" db="UniProtKB">
        <authorList>
            <consortium name="EnsemblPlants"/>
        </authorList>
    </citation>
    <scope>IDENTIFICATION</scope>
</reference>
<dbReference type="EnsemblPlants" id="OPUNC01G11150.1">
    <property type="protein sequence ID" value="OPUNC01G11150.1"/>
    <property type="gene ID" value="OPUNC01G11150"/>
</dbReference>
<keyword evidence="3" id="KW-1185">Reference proteome</keyword>
<dbReference type="Gene3D" id="2.30.42.10">
    <property type="match status" value="1"/>
</dbReference>
<sequence length="503" mass="55063">MMCTAEATPRAAQVDEEEEPGRGKRRRVVAGETRPHKVEGEKDGRRRRVGTETPPVPSSSGSGSGSESGTRPRLHPAATAAGEEARAQLAINIRRMLSVEKEIRGRIAEQIQIQAEGPILTLEDTFCDIDDSSAKSQVARKVALGVSQSIVSLSSFAGRKRIRVCSGFVIRWNDSTSTGTILTSAALVRPPCRDDVRVEVLLPSGDISHGQVSMIDFHHNIGLVEVTSNFKLQEAVILKDIIEKGDVLALGRAYEGGLLMCSRGKINNRANIFECSELLVSSCKITMAGTGGPLVNFDGHVVGLNFFEEDQTPFLSMAIVSRCLEHHQRFGRIIRPWLGFWFTSIQVVPLSHLEHIYKKLSDVDDGLYISNVAEGSPADIAGICKGDILIKCGGNFLSTAPEFGAMLMDICKEHMEAYDQETVGDFSEKRITVEIVIKRQKDGSMVEKTLSAGLIEEFNYNSWPTPIPSYKARRDTIGRETSGPGGTVPRLQYHPPTNCFHAT</sequence>
<dbReference type="Pfam" id="PF13365">
    <property type="entry name" value="Trypsin_2"/>
    <property type="match status" value="1"/>
</dbReference>
<accession>A0A0E0JH32</accession>
<dbReference type="InterPro" id="IPR036034">
    <property type="entry name" value="PDZ_sf"/>
</dbReference>
<dbReference type="AlphaFoldDB" id="A0A0E0JH32"/>
<dbReference type="SUPFAM" id="SSF50494">
    <property type="entry name" value="Trypsin-like serine proteases"/>
    <property type="match status" value="1"/>
</dbReference>
<name>A0A0E0JH32_ORYPU</name>
<evidence type="ECO:0000313" key="3">
    <source>
        <dbReference type="Proteomes" id="UP000026962"/>
    </source>
</evidence>
<proteinExistence type="predicted"/>
<dbReference type="SUPFAM" id="SSF50156">
    <property type="entry name" value="PDZ domain-like"/>
    <property type="match status" value="1"/>
</dbReference>
<feature type="compositionally biased region" description="Basic and acidic residues" evidence="1">
    <location>
        <begin position="33"/>
        <end position="44"/>
    </location>
</feature>
<dbReference type="PANTHER" id="PTHR47389">
    <property type="entry name" value="OS09G0436400 PROTEIN"/>
    <property type="match status" value="1"/>
</dbReference>
<dbReference type="Proteomes" id="UP000026962">
    <property type="component" value="Chromosome 1"/>
</dbReference>
<feature type="region of interest" description="Disordered" evidence="1">
    <location>
        <begin position="478"/>
        <end position="503"/>
    </location>
</feature>
<dbReference type="Gramene" id="OPUNC01G11150.1">
    <property type="protein sequence ID" value="OPUNC01G11150.1"/>
    <property type="gene ID" value="OPUNC01G11150"/>
</dbReference>
<protein>
    <recommendedName>
        <fullName evidence="4">PDZ domain-containing protein</fullName>
    </recommendedName>
</protein>
<feature type="region of interest" description="Disordered" evidence="1">
    <location>
        <begin position="1"/>
        <end position="81"/>
    </location>
</feature>
<dbReference type="Gene3D" id="2.40.10.120">
    <property type="match status" value="1"/>
</dbReference>
<reference evidence="2" key="2">
    <citation type="submission" date="2018-05" db="EMBL/GenBank/DDBJ databases">
        <title>OpunRS2 (Oryza punctata Reference Sequence Version 2).</title>
        <authorList>
            <person name="Zhang J."/>
            <person name="Kudrna D."/>
            <person name="Lee S."/>
            <person name="Talag J."/>
            <person name="Welchert J."/>
            <person name="Wing R.A."/>
        </authorList>
    </citation>
    <scope>NUCLEOTIDE SEQUENCE [LARGE SCALE GENOMIC DNA]</scope>
</reference>
<evidence type="ECO:0000256" key="1">
    <source>
        <dbReference type="SAM" id="MobiDB-lite"/>
    </source>
</evidence>
<evidence type="ECO:0000313" key="2">
    <source>
        <dbReference type="EnsemblPlants" id="OPUNC01G11150.1"/>
    </source>
</evidence>
<dbReference type="InterPro" id="IPR009003">
    <property type="entry name" value="Peptidase_S1_PA"/>
</dbReference>
<dbReference type="PANTHER" id="PTHR47389:SF2">
    <property type="entry name" value="OS01G0278600 PROTEIN"/>
    <property type="match status" value="1"/>
</dbReference>
<dbReference type="OMA" id="IIRPWIG"/>
<dbReference type="eggNOG" id="KOG1320">
    <property type="taxonomic scope" value="Eukaryota"/>
</dbReference>
<organism evidence="2">
    <name type="scientific">Oryza punctata</name>
    <name type="common">Red rice</name>
    <dbReference type="NCBI Taxonomy" id="4537"/>
    <lineage>
        <taxon>Eukaryota</taxon>
        <taxon>Viridiplantae</taxon>
        <taxon>Streptophyta</taxon>
        <taxon>Embryophyta</taxon>
        <taxon>Tracheophyta</taxon>
        <taxon>Spermatophyta</taxon>
        <taxon>Magnoliopsida</taxon>
        <taxon>Liliopsida</taxon>
        <taxon>Poales</taxon>
        <taxon>Poaceae</taxon>
        <taxon>BOP clade</taxon>
        <taxon>Oryzoideae</taxon>
        <taxon>Oryzeae</taxon>
        <taxon>Oryzinae</taxon>
        <taxon>Oryza</taxon>
    </lineage>
</organism>
<evidence type="ECO:0008006" key="4">
    <source>
        <dbReference type="Google" id="ProtNLM"/>
    </source>
</evidence>
<dbReference type="STRING" id="4537.A0A0E0JH32"/>